<keyword evidence="10" id="KW-1185">Reference proteome</keyword>
<dbReference type="GO" id="GO:0006421">
    <property type="term" value="P:asparaginyl-tRNA aminoacylation"/>
    <property type="evidence" value="ECO:0007669"/>
    <property type="project" value="InterPro"/>
</dbReference>
<dbReference type="InterPro" id="IPR004365">
    <property type="entry name" value="NA-bd_OB_tRNA"/>
</dbReference>
<evidence type="ECO:0000256" key="3">
    <source>
        <dbReference type="ARBA" id="ARBA00022598"/>
    </source>
</evidence>
<dbReference type="InterPro" id="IPR004522">
    <property type="entry name" value="Asn-tRNA-ligase"/>
</dbReference>
<dbReference type="NCBIfam" id="TIGR00457">
    <property type="entry name" value="asnS"/>
    <property type="match status" value="1"/>
</dbReference>
<dbReference type="PRINTS" id="PR01042">
    <property type="entry name" value="TRNASYNTHASP"/>
</dbReference>
<gene>
    <name evidence="9" type="primary">Nars2_0</name>
    <name evidence="9" type="ORF">Anas_02992</name>
</gene>
<dbReference type="Pfam" id="PF01336">
    <property type="entry name" value="tRNA_anti-codon"/>
    <property type="match status" value="1"/>
</dbReference>
<evidence type="ECO:0000256" key="1">
    <source>
        <dbReference type="ARBA" id="ARBA00008226"/>
    </source>
</evidence>
<dbReference type="CDD" id="cd04318">
    <property type="entry name" value="EcAsnRS_like_N"/>
    <property type="match status" value="1"/>
</dbReference>
<dbReference type="EC" id="6.1.1.22" evidence="2"/>
<dbReference type="InterPro" id="IPR045864">
    <property type="entry name" value="aa-tRNA-synth_II/BPL/LPL"/>
</dbReference>
<evidence type="ECO:0000256" key="2">
    <source>
        <dbReference type="ARBA" id="ARBA00012816"/>
    </source>
</evidence>
<dbReference type="PANTHER" id="PTHR22594:SF34">
    <property type="entry name" value="ASPARAGINE--TRNA LIGASE, MITOCHONDRIAL-RELATED"/>
    <property type="match status" value="1"/>
</dbReference>
<evidence type="ECO:0000313" key="9">
    <source>
        <dbReference type="EMBL" id="KAB7497841.1"/>
    </source>
</evidence>
<evidence type="ECO:0000313" key="10">
    <source>
        <dbReference type="Proteomes" id="UP000326759"/>
    </source>
</evidence>
<organism evidence="9 10">
    <name type="scientific">Armadillidium nasatum</name>
    <dbReference type="NCBI Taxonomy" id="96803"/>
    <lineage>
        <taxon>Eukaryota</taxon>
        <taxon>Metazoa</taxon>
        <taxon>Ecdysozoa</taxon>
        <taxon>Arthropoda</taxon>
        <taxon>Crustacea</taxon>
        <taxon>Multicrustacea</taxon>
        <taxon>Malacostraca</taxon>
        <taxon>Eumalacostraca</taxon>
        <taxon>Peracarida</taxon>
        <taxon>Isopoda</taxon>
        <taxon>Oniscidea</taxon>
        <taxon>Crinocheta</taxon>
        <taxon>Armadillidiidae</taxon>
        <taxon>Armadillidium</taxon>
    </lineage>
</organism>
<sequence>MKMYFSLSIVRKLCFSLNISRNFATECNPYSVLKILSRKPVDENVKIMGWVKSQRKQRGLNFLHIDDGSTLNMLQVVVPKNVCSQTIAYHACVCVEGRVVKSPKEKQDIELVADKLEVISPGAPEDYPFTAKGIYLEEDVRLMPHFRPRTKNFAALLRARSKEDPNIAIRKYFENENFINIDTPILTTNDCEGGCETFTVRGGGDIFAYDNETEVHEGAFGQDVYLSVSGQLHLEAMASGMSKVYNFNPAFRGEIGSRFHLHEFWMVEMEEAFLEKREGFEFLMNRLENLVKFTMDDVMRHDPEDLEYLWNFHKKEKLKTLIPEILEKPFVRLKHKEAQKILNENKDKIANFPVGNSSSKINKETEIFLTKYFGNLPVFLTDWPAQSKPFYMYTINDDDENEVALGMDLLLPFVGEVAGGSLREHRFSKLKKKIKTAEEEEKLKWYLDIRKFGYAPSGGFGLGFERFLQFFFGISNINDTIPFPRTKGRCLC</sequence>
<dbReference type="GO" id="GO:0004816">
    <property type="term" value="F:asparagine-tRNA ligase activity"/>
    <property type="evidence" value="ECO:0007669"/>
    <property type="project" value="UniProtKB-EC"/>
</dbReference>
<comment type="caution">
    <text evidence="9">The sequence shown here is derived from an EMBL/GenBank/DDBJ whole genome shotgun (WGS) entry which is preliminary data.</text>
</comment>
<dbReference type="Pfam" id="PF00152">
    <property type="entry name" value="tRNA-synt_2"/>
    <property type="match status" value="1"/>
</dbReference>
<dbReference type="Gene3D" id="2.40.50.140">
    <property type="entry name" value="Nucleic acid-binding proteins"/>
    <property type="match status" value="1"/>
</dbReference>
<dbReference type="InterPro" id="IPR004364">
    <property type="entry name" value="Aa-tRNA-synt_II"/>
</dbReference>
<dbReference type="GO" id="GO:0003676">
    <property type="term" value="F:nucleic acid binding"/>
    <property type="evidence" value="ECO:0007669"/>
    <property type="project" value="InterPro"/>
</dbReference>
<proteinExistence type="inferred from homology"/>
<evidence type="ECO:0000259" key="8">
    <source>
        <dbReference type="PROSITE" id="PS50862"/>
    </source>
</evidence>
<dbReference type="InterPro" id="IPR002312">
    <property type="entry name" value="Asp/Asn-tRNA-synth_IIb"/>
</dbReference>
<dbReference type="SUPFAM" id="SSF55681">
    <property type="entry name" value="Class II aaRS and biotin synthetases"/>
    <property type="match status" value="1"/>
</dbReference>
<dbReference type="OrthoDB" id="360585at2759"/>
<dbReference type="EMBL" id="SEYY01019858">
    <property type="protein sequence ID" value="KAB7497841.1"/>
    <property type="molecule type" value="Genomic_DNA"/>
</dbReference>
<dbReference type="InterPro" id="IPR012340">
    <property type="entry name" value="NA-bd_OB-fold"/>
</dbReference>
<accession>A0A5N5SUG4</accession>
<dbReference type="GO" id="GO:0005524">
    <property type="term" value="F:ATP binding"/>
    <property type="evidence" value="ECO:0007669"/>
    <property type="project" value="UniProtKB-KW"/>
</dbReference>
<evidence type="ECO:0000256" key="7">
    <source>
        <dbReference type="ARBA" id="ARBA00023146"/>
    </source>
</evidence>
<keyword evidence="4" id="KW-0547">Nucleotide-binding</keyword>
<dbReference type="Proteomes" id="UP000326759">
    <property type="component" value="Unassembled WGS sequence"/>
</dbReference>
<dbReference type="PROSITE" id="PS50862">
    <property type="entry name" value="AA_TRNA_LIGASE_II"/>
    <property type="match status" value="1"/>
</dbReference>
<dbReference type="GO" id="GO:0005739">
    <property type="term" value="C:mitochondrion"/>
    <property type="evidence" value="ECO:0007669"/>
    <property type="project" value="TreeGrafter"/>
</dbReference>
<name>A0A5N5SUG4_9CRUS</name>
<feature type="domain" description="Aminoacyl-transfer RNA synthetases class-II family profile" evidence="8">
    <location>
        <begin position="168"/>
        <end position="484"/>
    </location>
</feature>
<dbReference type="InterPro" id="IPR006195">
    <property type="entry name" value="aa-tRNA-synth_II"/>
</dbReference>
<dbReference type="PANTHER" id="PTHR22594">
    <property type="entry name" value="ASPARTYL/LYSYL-TRNA SYNTHETASE"/>
    <property type="match status" value="1"/>
</dbReference>
<protein>
    <recommendedName>
        <fullName evidence="2">asparagine--tRNA ligase</fullName>
        <ecNumber evidence="2">6.1.1.22</ecNumber>
    </recommendedName>
</protein>
<keyword evidence="7" id="KW-0030">Aminoacyl-tRNA synthetase</keyword>
<evidence type="ECO:0000256" key="5">
    <source>
        <dbReference type="ARBA" id="ARBA00022840"/>
    </source>
</evidence>
<dbReference type="AlphaFoldDB" id="A0A5N5SUG4"/>
<evidence type="ECO:0000256" key="4">
    <source>
        <dbReference type="ARBA" id="ARBA00022741"/>
    </source>
</evidence>
<keyword evidence="3 9" id="KW-0436">Ligase</keyword>
<evidence type="ECO:0000256" key="6">
    <source>
        <dbReference type="ARBA" id="ARBA00022917"/>
    </source>
</evidence>
<reference evidence="9 10" key="1">
    <citation type="journal article" date="2019" name="PLoS Biol.">
        <title>Sex chromosomes control vertical transmission of feminizing Wolbachia symbionts in an isopod.</title>
        <authorList>
            <person name="Becking T."/>
            <person name="Chebbi M.A."/>
            <person name="Giraud I."/>
            <person name="Moumen B."/>
            <person name="Laverre T."/>
            <person name="Caubet Y."/>
            <person name="Peccoud J."/>
            <person name="Gilbert C."/>
            <person name="Cordaux R."/>
        </authorList>
    </citation>
    <scope>NUCLEOTIDE SEQUENCE [LARGE SCALE GENOMIC DNA]</scope>
    <source>
        <strain evidence="9">ANa2</strain>
        <tissue evidence="9">Whole body excluding digestive tract and cuticle</tissue>
    </source>
</reference>
<keyword evidence="6" id="KW-0648">Protein biosynthesis</keyword>
<dbReference type="SUPFAM" id="SSF50249">
    <property type="entry name" value="Nucleic acid-binding proteins"/>
    <property type="match status" value="1"/>
</dbReference>
<keyword evidence="5" id="KW-0067">ATP-binding</keyword>
<dbReference type="Gene3D" id="3.30.930.10">
    <property type="entry name" value="Bira Bifunctional Protein, Domain 2"/>
    <property type="match status" value="1"/>
</dbReference>
<comment type="similarity">
    <text evidence="1">Belongs to the class-II aminoacyl-tRNA synthetase family.</text>
</comment>